<protein>
    <submittedName>
        <fullName evidence="2">Type II toxin-antitoxin system RelE/ParE family toxin</fullName>
    </submittedName>
</protein>
<evidence type="ECO:0000313" key="3">
    <source>
        <dbReference type="Proteomes" id="UP000825381"/>
    </source>
</evidence>
<dbReference type="InterPro" id="IPR035093">
    <property type="entry name" value="RelE/ParE_toxin_dom_sf"/>
</dbReference>
<accession>A0ABX8V864</accession>
<dbReference type="Pfam" id="PF05016">
    <property type="entry name" value="ParE_toxin"/>
    <property type="match status" value="1"/>
</dbReference>
<evidence type="ECO:0000313" key="2">
    <source>
        <dbReference type="EMBL" id="QYJ69044.1"/>
    </source>
</evidence>
<gene>
    <name evidence="2" type="ORF">K1I41_03920</name>
</gene>
<dbReference type="RefSeq" id="WP_220641380.1">
    <property type="nucleotide sequence ID" value="NZ_CP080429.1"/>
</dbReference>
<keyword evidence="3" id="KW-1185">Reference proteome</keyword>
<evidence type="ECO:0000256" key="1">
    <source>
        <dbReference type="ARBA" id="ARBA00022649"/>
    </source>
</evidence>
<dbReference type="InterPro" id="IPR007712">
    <property type="entry name" value="RelE/ParE_toxin"/>
</dbReference>
<dbReference type="EMBL" id="CP080429">
    <property type="protein sequence ID" value="QYJ69044.1"/>
    <property type="molecule type" value="Genomic_DNA"/>
</dbReference>
<organism evidence="2 3">
    <name type="scientific">Flavobacterium litorale</name>
    <dbReference type="NCBI Taxonomy" id="2856519"/>
    <lineage>
        <taxon>Bacteria</taxon>
        <taxon>Pseudomonadati</taxon>
        <taxon>Bacteroidota</taxon>
        <taxon>Flavobacteriia</taxon>
        <taxon>Flavobacteriales</taxon>
        <taxon>Flavobacteriaceae</taxon>
        <taxon>Flavobacterium</taxon>
    </lineage>
</organism>
<dbReference type="Proteomes" id="UP000825381">
    <property type="component" value="Chromosome"/>
</dbReference>
<dbReference type="SUPFAM" id="SSF143011">
    <property type="entry name" value="RelE-like"/>
    <property type="match status" value="1"/>
</dbReference>
<reference evidence="2 3" key="1">
    <citation type="submission" date="2021-07" db="EMBL/GenBank/DDBJ databases">
        <title>Flavobacterium WSW3-B6 sp.nov, isolated from seaweed.</title>
        <authorList>
            <person name="Muhammad N."/>
            <person name="Ho H."/>
            <person name="Lee Y.-J."/>
            <person name="Nguyen T."/>
            <person name="Ho J."/>
            <person name="Kim S.-G."/>
        </authorList>
    </citation>
    <scope>NUCLEOTIDE SEQUENCE [LARGE SCALE GENOMIC DNA]</scope>
    <source>
        <strain evidence="2 3">WSW3-B6</strain>
    </source>
</reference>
<name>A0ABX8V864_9FLAO</name>
<sequence>MGFKVVWSDFAKSELDKIFEYYCENASTNFAKKIVQKIISEPDRLINNPEISQREELLLNREIDYFSLLCDNYKIIYSVDKKLQLIKIADVFDTRQNPIKLKRNK</sequence>
<proteinExistence type="predicted"/>
<dbReference type="Gene3D" id="3.30.2310.20">
    <property type="entry name" value="RelE-like"/>
    <property type="match status" value="1"/>
</dbReference>
<keyword evidence="1" id="KW-1277">Toxin-antitoxin system</keyword>